<dbReference type="Proteomes" id="UP000011115">
    <property type="component" value="Unassembled WGS sequence"/>
</dbReference>
<evidence type="ECO:0000256" key="1">
    <source>
        <dbReference type="SAM" id="MobiDB-lite"/>
    </source>
</evidence>
<keyword evidence="2" id="KW-0472">Membrane</keyword>
<evidence type="ECO:0000256" key="2">
    <source>
        <dbReference type="SAM" id="Phobius"/>
    </source>
</evidence>
<name>M1C3Z0_SOLTU</name>
<feature type="compositionally biased region" description="Low complexity" evidence="1">
    <location>
        <begin position="40"/>
        <end position="69"/>
    </location>
</feature>
<keyword evidence="4" id="KW-1185">Reference proteome</keyword>
<evidence type="ECO:0000313" key="4">
    <source>
        <dbReference type="Proteomes" id="UP000011115"/>
    </source>
</evidence>
<evidence type="ECO:0000313" key="3">
    <source>
        <dbReference type="EnsemblPlants" id="PGSC0003DMT400059213"/>
    </source>
</evidence>
<dbReference type="InterPro" id="IPR038789">
    <property type="entry name" value="LPA2-like"/>
</dbReference>
<dbReference type="PANTHER" id="PTHR37385:SF2">
    <property type="entry name" value="PROTEIN LPA2"/>
    <property type="match status" value="1"/>
</dbReference>
<dbReference type="OMA" id="AMPSIMG"/>
<accession>M1C3Z0</accession>
<dbReference type="FunCoup" id="M1C3Z0">
    <property type="interactions" value="1449"/>
</dbReference>
<dbReference type="InParanoid" id="M1C3Z0"/>
<keyword evidence="2" id="KW-1133">Transmembrane helix</keyword>
<dbReference type="eggNOG" id="KOG2090">
    <property type="taxonomic scope" value="Eukaryota"/>
</dbReference>
<feature type="transmembrane region" description="Helical" evidence="2">
    <location>
        <begin position="219"/>
        <end position="241"/>
    </location>
</feature>
<reference evidence="3" key="2">
    <citation type="submission" date="2015-06" db="UniProtKB">
        <authorList>
            <consortium name="EnsemblPlants"/>
        </authorList>
    </citation>
    <scope>IDENTIFICATION</scope>
    <source>
        <strain evidence="3">DM1-3 516 R44</strain>
    </source>
</reference>
<dbReference type="STRING" id="4113.M1C3Z0"/>
<feature type="region of interest" description="Disordered" evidence="1">
    <location>
        <begin position="19"/>
        <end position="108"/>
    </location>
</feature>
<dbReference type="EnsemblPlants" id="PGSC0003DMT400059213">
    <property type="protein sequence ID" value="PGSC0003DMT400059213"/>
    <property type="gene ID" value="PGSC0003DMG400023001"/>
</dbReference>
<dbReference type="ExpressionAtlas" id="M1C3Z0">
    <property type="expression patterns" value="baseline"/>
</dbReference>
<dbReference type="PANTHER" id="PTHR37385">
    <property type="entry name" value="PROTEIN LOW PSII ACCUMULATION 2, CHLOROPLASTIC"/>
    <property type="match status" value="1"/>
</dbReference>
<dbReference type="OrthoDB" id="568307at2759"/>
<proteinExistence type="predicted"/>
<keyword evidence="2" id="KW-0812">Transmembrane</keyword>
<feature type="transmembrane region" description="Helical" evidence="2">
    <location>
        <begin position="116"/>
        <end position="137"/>
    </location>
</feature>
<sequence length="253" mass="27867">MALLLNSPHTKRPHLHLLHSQRHQHSNPRNFSIKFEDSSSDNSSEDTASSPVAKKAASSSSLGFGSSVSTTVKKKQQKGKRERDTIIRREPIEKPSLATQPAEESGSKEFQKNESAFLLAWLGLGGIILVEGILLAASAQSFLIEPIIIVLTMFQTLCRKSPSSQMGTFAYDKIEGVNSQSAKTFSSRKGANQQSGVQSPYLKLVCLLPEAWDNFFAKYLYPSFTPTVFLFVAGTAGYGVLKYLQNEKFNSEN</sequence>
<protein>
    <submittedName>
        <fullName evidence="3">Uncharacterized protein</fullName>
    </submittedName>
</protein>
<dbReference type="AlphaFoldDB" id="M1C3Z0"/>
<organism evidence="3 4">
    <name type="scientific">Solanum tuberosum</name>
    <name type="common">Potato</name>
    <dbReference type="NCBI Taxonomy" id="4113"/>
    <lineage>
        <taxon>Eukaryota</taxon>
        <taxon>Viridiplantae</taxon>
        <taxon>Streptophyta</taxon>
        <taxon>Embryophyta</taxon>
        <taxon>Tracheophyta</taxon>
        <taxon>Spermatophyta</taxon>
        <taxon>Magnoliopsida</taxon>
        <taxon>eudicotyledons</taxon>
        <taxon>Gunneridae</taxon>
        <taxon>Pentapetalae</taxon>
        <taxon>asterids</taxon>
        <taxon>lamiids</taxon>
        <taxon>Solanales</taxon>
        <taxon>Solanaceae</taxon>
        <taxon>Solanoideae</taxon>
        <taxon>Solaneae</taxon>
        <taxon>Solanum</taxon>
    </lineage>
</organism>
<reference evidence="4" key="1">
    <citation type="journal article" date="2011" name="Nature">
        <title>Genome sequence and analysis of the tuber crop potato.</title>
        <authorList>
            <consortium name="The Potato Genome Sequencing Consortium"/>
        </authorList>
    </citation>
    <scope>NUCLEOTIDE SEQUENCE [LARGE SCALE GENOMIC DNA]</scope>
    <source>
        <strain evidence="4">cv. DM1-3 516 R44</strain>
    </source>
</reference>
<feature type="compositionally biased region" description="Basic and acidic residues" evidence="1">
    <location>
        <begin position="79"/>
        <end position="93"/>
    </location>
</feature>
<dbReference type="PaxDb" id="4113-PGSC0003DMT400059213"/>
<gene>
    <name evidence="3" type="primary">LOC102583711</name>
</gene>
<dbReference type="Gramene" id="PGSC0003DMT400059213">
    <property type="protein sequence ID" value="PGSC0003DMT400059213"/>
    <property type="gene ID" value="PGSC0003DMG400023001"/>
</dbReference>